<dbReference type="RefSeq" id="WP_183327300.1">
    <property type="nucleotide sequence ID" value="NZ_JACHHK010000002.1"/>
</dbReference>
<keyword evidence="2" id="KW-0732">Signal</keyword>
<comment type="caution">
    <text evidence="5">The sequence shown here is derived from an EMBL/GenBank/DDBJ whole genome shotgun (WGS) entry which is preliminary data.</text>
</comment>
<feature type="signal peptide" evidence="2">
    <location>
        <begin position="1"/>
        <end position="31"/>
    </location>
</feature>
<evidence type="ECO:0000313" key="5">
    <source>
        <dbReference type="EMBL" id="MBB5182528.1"/>
    </source>
</evidence>
<keyword evidence="1" id="KW-0472">Membrane</keyword>
<feature type="domain" description="SpaA-like prealbumin fold" evidence="4">
    <location>
        <begin position="66"/>
        <end position="133"/>
    </location>
</feature>
<dbReference type="Pfam" id="PF08341">
    <property type="entry name" value="TED"/>
    <property type="match status" value="1"/>
</dbReference>
<organism evidence="5 6">
    <name type="scientific">Catenisphaera adipataccumulans</name>
    <dbReference type="NCBI Taxonomy" id="700500"/>
    <lineage>
        <taxon>Bacteria</taxon>
        <taxon>Bacillati</taxon>
        <taxon>Bacillota</taxon>
        <taxon>Erysipelotrichia</taxon>
        <taxon>Erysipelotrichales</taxon>
        <taxon>Erysipelotrichaceae</taxon>
        <taxon>Catenisphaera</taxon>
    </lineage>
</organism>
<feature type="chain" id="PRO_5030525404" evidence="2">
    <location>
        <begin position="32"/>
        <end position="430"/>
    </location>
</feature>
<gene>
    <name evidence="5" type="ORF">HNQ47_000547</name>
</gene>
<keyword evidence="1" id="KW-1133">Transmembrane helix</keyword>
<feature type="domain" description="Thioester" evidence="3">
    <location>
        <begin position="197"/>
        <end position="276"/>
    </location>
</feature>
<dbReference type="InterPro" id="IPR041033">
    <property type="entry name" value="SpaA_PFL_dom_1"/>
</dbReference>
<accession>A0A7W8FUW8</accession>
<protein>
    <submittedName>
        <fullName evidence="5">Uncharacterized protein</fullName>
    </submittedName>
</protein>
<dbReference type="InterPro" id="IPR013783">
    <property type="entry name" value="Ig-like_fold"/>
</dbReference>
<dbReference type="InterPro" id="IPR013552">
    <property type="entry name" value="Thioester_dom"/>
</dbReference>
<dbReference type="AlphaFoldDB" id="A0A7W8FUW8"/>
<dbReference type="Proteomes" id="UP000539953">
    <property type="component" value="Unassembled WGS sequence"/>
</dbReference>
<proteinExistence type="predicted"/>
<evidence type="ECO:0000256" key="1">
    <source>
        <dbReference type="SAM" id="Phobius"/>
    </source>
</evidence>
<evidence type="ECO:0000256" key="2">
    <source>
        <dbReference type="SAM" id="SignalP"/>
    </source>
</evidence>
<evidence type="ECO:0000313" key="6">
    <source>
        <dbReference type="Proteomes" id="UP000539953"/>
    </source>
</evidence>
<dbReference type="Pfam" id="PF17802">
    <property type="entry name" value="SpaA"/>
    <property type="match status" value="1"/>
</dbReference>
<evidence type="ECO:0000259" key="3">
    <source>
        <dbReference type="Pfam" id="PF08341"/>
    </source>
</evidence>
<evidence type="ECO:0000259" key="4">
    <source>
        <dbReference type="Pfam" id="PF17802"/>
    </source>
</evidence>
<name>A0A7W8FUW8_9FIRM</name>
<dbReference type="EMBL" id="JACHHK010000002">
    <property type="protein sequence ID" value="MBB5182528.1"/>
    <property type="molecule type" value="Genomic_DNA"/>
</dbReference>
<dbReference type="Gene3D" id="2.60.40.10">
    <property type="entry name" value="Immunoglobulins"/>
    <property type="match status" value="1"/>
</dbReference>
<keyword evidence="1" id="KW-0812">Transmembrane</keyword>
<keyword evidence="6" id="KW-1185">Reference proteome</keyword>
<sequence>MKSTMKRVSLYAFFFVCLFAGFCFVQTNAYASTNETTEGIACDVNCDTEEPPLTDENPPEDLEQPILIHKIDENGNQIKDAELELTDQDGNSTEIVTTDDATVVNLPDGEYTLHEKNAPDGYQKSDDVSFQVKPVPDPRTTDENLKTFNKGAGINSRIGAISDGEAAGVWIDTEGYGAIVYQLEMYYQPSEEAGETTYTISYMTKNNRNAYYGGDNMVADPETIDRRIAYLLNYGYKGTPFSGMSHAESYVATQIAIWAIFQEMPREAILNFTDDEIQTALNIIYPPTSDGQPLIPDLTVNTSSIRIKMSELYNDALTKADQAKYRHYVVYSSSIRGMTFYGEGFTDYISLGFVTPGHVFMLDLPEETTDTEKTNTTTTETTNDQGVYVQAAQTSRTGGVNTAASTQTAIYFMGAIVVIGAAIMMKKATE</sequence>
<feature type="transmembrane region" description="Helical" evidence="1">
    <location>
        <begin position="408"/>
        <end position="425"/>
    </location>
</feature>
<reference evidence="5 6" key="1">
    <citation type="submission" date="2020-08" db="EMBL/GenBank/DDBJ databases">
        <title>Genomic Encyclopedia of Type Strains, Phase IV (KMG-IV): sequencing the most valuable type-strain genomes for metagenomic binning, comparative biology and taxonomic classification.</title>
        <authorList>
            <person name="Goeker M."/>
        </authorList>
    </citation>
    <scope>NUCLEOTIDE SEQUENCE [LARGE SCALE GENOMIC DNA]</scope>
    <source>
        <strain evidence="5 6">DSM 25799</strain>
    </source>
</reference>